<dbReference type="Pfam" id="PF13302">
    <property type="entry name" value="Acetyltransf_3"/>
    <property type="match status" value="1"/>
</dbReference>
<dbReference type="PANTHER" id="PTHR43792:SF1">
    <property type="entry name" value="N-ACETYLTRANSFERASE DOMAIN-CONTAINING PROTEIN"/>
    <property type="match status" value="1"/>
</dbReference>
<dbReference type="PANTHER" id="PTHR43792">
    <property type="entry name" value="GNAT FAMILY, PUTATIVE (AFU_ORTHOLOGUE AFUA_3G00765)-RELATED-RELATED"/>
    <property type="match status" value="1"/>
</dbReference>
<feature type="domain" description="N-acetyltransferase" evidence="1">
    <location>
        <begin position="7"/>
        <end position="167"/>
    </location>
</feature>
<sequence>MKSKRLSYHRPCKDDFQEYFAINADPQTNLHNPNGPISIATAHEVFHNILLHWNISNYGIWMVREINKPEIIGIGGLSNKLYQNEQQTNLGYRLSPKYWGQGYATELAKTAIIFGFEQLRKKNIYALVRPSNTASIHVLEKCNFKLVDYFSDFQNEDPSLVYRIDASSKTY</sequence>
<reference evidence="2" key="1">
    <citation type="submission" date="2020-06" db="EMBL/GenBank/DDBJ databases">
        <authorList>
            <person name="Dong N."/>
        </authorList>
    </citation>
    <scope>NUCLEOTIDE SEQUENCE</scope>
    <source>
        <strain evidence="2">R1692</strain>
    </source>
</reference>
<dbReference type="InterPro" id="IPR000182">
    <property type="entry name" value="GNAT_dom"/>
</dbReference>
<evidence type="ECO:0000313" key="3">
    <source>
        <dbReference type="Proteomes" id="UP001170954"/>
    </source>
</evidence>
<protein>
    <submittedName>
        <fullName evidence="2">GNAT family N-acetyltransferase</fullName>
    </submittedName>
</protein>
<evidence type="ECO:0000259" key="1">
    <source>
        <dbReference type="PROSITE" id="PS51186"/>
    </source>
</evidence>
<evidence type="ECO:0000313" key="2">
    <source>
        <dbReference type="EMBL" id="MDM1047558.1"/>
    </source>
</evidence>
<name>A0ABT7NKX7_9SPHI</name>
<dbReference type="RefSeq" id="WP_286650622.1">
    <property type="nucleotide sequence ID" value="NZ_JACAGK010000009.1"/>
</dbReference>
<keyword evidence="3" id="KW-1185">Reference proteome</keyword>
<proteinExistence type="predicted"/>
<reference evidence="2" key="2">
    <citation type="journal article" date="2022" name="Sci. Total Environ.">
        <title>Prevalence, transmission, and molecular epidemiology of tet(X)-positive bacteria among humans, animals, and environmental niches in China: An epidemiological, and genomic-based study.</title>
        <authorList>
            <person name="Dong N."/>
            <person name="Zeng Y."/>
            <person name="Cai C."/>
            <person name="Sun C."/>
            <person name="Lu J."/>
            <person name="Liu C."/>
            <person name="Zhou H."/>
            <person name="Sun Q."/>
            <person name="Shu L."/>
            <person name="Wang H."/>
            <person name="Wang Y."/>
            <person name="Wang S."/>
            <person name="Wu C."/>
            <person name="Chan E.W."/>
            <person name="Chen G."/>
            <person name="Shen Z."/>
            <person name="Chen S."/>
            <person name="Zhang R."/>
        </authorList>
    </citation>
    <scope>NUCLEOTIDE SEQUENCE</scope>
    <source>
        <strain evidence="2">R1692</strain>
    </source>
</reference>
<dbReference type="EMBL" id="JACAGK010000009">
    <property type="protein sequence ID" value="MDM1047558.1"/>
    <property type="molecule type" value="Genomic_DNA"/>
</dbReference>
<dbReference type="SUPFAM" id="SSF55729">
    <property type="entry name" value="Acyl-CoA N-acyltransferases (Nat)"/>
    <property type="match status" value="1"/>
</dbReference>
<gene>
    <name evidence="2" type="ORF">HX018_04790</name>
</gene>
<dbReference type="Proteomes" id="UP001170954">
    <property type="component" value="Unassembled WGS sequence"/>
</dbReference>
<dbReference type="InterPro" id="IPR051531">
    <property type="entry name" value="N-acetyltransferase"/>
</dbReference>
<organism evidence="2 3">
    <name type="scientific">Sphingobacterium hotanense</name>
    <dbReference type="NCBI Taxonomy" id="649196"/>
    <lineage>
        <taxon>Bacteria</taxon>
        <taxon>Pseudomonadati</taxon>
        <taxon>Bacteroidota</taxon>
        <taxon>Sphingobacteriia</taxon>
        <taxon>Sphingobacteriales</taxon>
        <taxon>Sphingobacteriaceae</taxon>
        <taxon>Sphingobacterium</taxon>
    </lineage>
</organism>
<dbReference type="PROSITE" id="PS51186">
    <property type="entry name" value="GNAT"/>
    <property type="match status" value="1"/>
</dbReference>
<dbReference type="InterPro" id="IPR016181">
    <property type="entry name" value="Acyl_CoA_acyltransferase"/>
</dbReference>
<dbReference type="Gene3D" id="3.40.630.30">
    <property type="match status" value="1"/>
</dbReference>
<accession>A0ABT7NKX7</accession>
<comment type="caution">
    <text evidence="2">The sequence shown here is derived from an EMBL/GenBank/DDBJ whole genome shotgun (WGS) entry which is preliminary data.</text>
</comment>